<sequence length="261" mass="28888">MSRSTRILSMLQPIPLNMPSGSTIVDNGIQEESSNKIIKLPAQPLNESVNNHLCEKGIHDILPSGNAVLNAIIEDGSLESIDLAPQPVIARIDKDSFPKIIIHEVLALTNLSNGIQYENFSDGPICLTSLPTTKATNVDNPIEDDNLNDMSLITPQPSDTNGESKSDSHHVGIINEVNSEEIRLWQISETGEVVSEYIIEDKPVDEVSVKFNGAQDLVPCGERKDTQNEDSDEKKFNEGPYLVVLKYLLIVIFQQIYHFEV</sequence>
<organism evidence="1">
    <name type="scientific">Diabrotica virgifera virgifera</name>
    <name type="common">western corn rootworm</name>
    <dbReference type="NCBI Taxonomy" id="50390"/>
    <lineage>
        <taxon>Eukaryota</taxon>
        <taxon>Metazoa</taxon>
        <taxon>Ecdysozoa</taxon>
        <taxon>Arthropoda</taxon>
        <taxon>Hexapoda</taxon>
        <taxon>Insecta</taxon>
        <taxon>Pterygota</taxon>
        <taxon>Neoptera</taxon>
        <taxon>Endopterygota</taxon>
        <taxon>Coleoptera</taxon>
        <taxon>Polyphaga</taxon>
        <taxon>Cucujiformia</taxon>
        <taxon>Chrysomeloidea</taxon>
        <taxon>Chrysomelidae</taxon>
        <taxon>Galerucinae</taxon>
        <taxon>Diabroticina</taxon>
        <taxon>Diabroticites</taxon>
        <taxon>Diabrotica</taxon>
    </lineage>
</organism>
<proteinExistence type="predicted"/>
<evidence type="ECO:0000313" key="1">
    <source>
        <dbReference type="RefSeq" id="XP_028152590.1"/>
    </source>
</evidence>
<dbReference type="InParanoid" id="A0A6P7H9K2"/>
<accession>A0A6P7H9K2</accession>
<name>A0A6P7H9K2_DIAVI</name>
<dbReference type="RefSeq" id="XP_028152590.1">
    <property type="nucleotide sequence ID" value="XM_028296789.1"/>
</dbReference>
<reference evidence="1" key="1">
    <citation type="submission" date="2025-08" db="UniProtKB">
        <authorList>
            <consortium name="RefSeq"/>
        </authorList>
    </citation>
    <scope>IDENTIFICATION</scope>
    <source>
        <tissue evidence="1">Whole insect</tissue>
    </source>
</reference>
<gene>
    <name evidence="1" type="primary">LOC114345987</name>
</gene>
<dbReference type="AlphaFoldDB" id="A0A6P7H9K2"/>
<protein>
    <submittedName>
        <fullName evidence="1">Uncharacterized protein LOC114345987</fullName>
    </submittedName>
</protein>